<dbReference type="InterPro" id="IPR003593">
    <property type="entry name" value="AAA+_ATPase"/>
</dbReference>
<dbReference type="InterPro" id="IPR055496">
    <property type="entry name" value="DUF7068"/>
</dbReference>
<accession>A0A0B2XE80</accession>
<evidence type="ECO:0000259" key="3">
    <source>
        <dbReference type="PROSITE" id="PS50837"/>
    </source>
</evidence>
<dbReference type="PANTHER" id="PTHR46844:SF1">
    <property type="entry name" value="SLR5058 PROTEIN"/>
    <property type="match status" value="1"/>
</dbReference>
<name>A0A0B2XE80_METRA</name>
<dbReference type="SMART" id="SM00382">
    <property type="entry name" value="AAA"/>
    <property type="match status" value="1"/>
</dbReference>
<feature type="transmembrane region" description="Helical" evidence="2">
    <location>
        <begin position="237"/>
        <end position="263"/>
    </location>
</feature>
<dbReference type="InterPro" id="IPR016024">
    <property type="entry name" value="ARM-type_fold"/>
</dbReference>
<dbReference type="PANTHER" id="PTHR46844">
    <property type="entry name" value="SLR5058 PROTEIN"/>
    <property type="match status" value="1"/>
</dbReference>
<dbReference type="InterPro" id="IPR011989">
    <property type="entry name" value="ARM-like"/>
</dbReference>
<sequence length="1573" mass="178203">MASSHENKTVLFRANPATRDADADLDIIAIHGLDTQSPGTWTYSKSPGEDVNWLLDENMLAARVKGARIFTCNWPAELLQKPDTIATTLEESARHLLNSLTLHVAEGRRETPRRPRRPILFIASCLGGIILIKALARDPKLDSDERDLTALRKATRGIVFLATPFRGTSFKDIPGFVLPLWAWFGGRSVSALIDCTREPPSHLDELVHHFVELQRKHDIHAECFWEGKKTNLLRKVWLCWVFSPYLHIVWIVVLLTAVLLAAWQLLVLHTTSQVHHFTPWLLVVYSQWLSGARACQPKELVHKDSATLTGGRGQRLDRPHVLMNKFGGPECQDYSTVAKTIEQMAVKIREGSLLNRADRMIKERYFDSGKLKIKRLSGNLLAMKSCYINLAIVEKTGDGKSHEADDSVSFSLLDRQKVGIPEEIRQVDLSKIFDAQQNKGGKQPRRILIRGRAGVGKTTLCKKIVHDFYTPETELHCSWTRLFDRLLWVPLRNLKLGNTRDTPGYNLEKLLLHEFFSRPTSEPEFAREVSESMTAVANRTLFLLDGLDEILHDLSSSGDMYAFVQELLSQPNVIITSRPSAAGLSRGVSPPDLELETVGFYPDQVDEYVRMAFADTHKVEQVRNFLKQHWLIQGLVRIPIQLDALCYTWNDRLETVPDTMTSMYELIELKLWKKDVVHRLGLRREDNEPLSEDDLQSVGREYVEKRVPEEMSLLEGLGFSGLINNIIDFQETHVKMIAGQSSAGFLYSKTCRDVSFLRSSDSSLATADQRHHFIHLTFQEYFAARYFVKQWKSKRNLVTIRFKNEARSNIVDVSVEDFVRDEKYNASYDIFWRFVAGLLGENDDQICDFFYMVQNEPRDLLGPVHQRLVIHCLSEISLQKVPKFQKFYQQLEYEAKQWLLLELRVNYRSRLAAEMEFPDKILAEAFEAKSEEGFRELKSSLYNSLHDRPVLPLAVMDHITSCLVNSEKDLGSALRLLQFAPRSASEKMIRTIVNLLKDDDEEVRHQAANILWEQSALPQDVFQAIVRLATGPNKEIRPQALQILKKQTTLPQDVLQSLVDLLKDDCDYEVVQILGAQSALPQDVVKALASLLKDPVNDVRRGAVWALGTITALPQYVVQALVDRLHDSDNYVCLSAVSALYKHSCLSQDVLEALMKMLQSPDKRVLLSDEEVEDAEKSCKRLLEEVAAVLLSRAAPSDDVFQAVMDLLKTVPKSPSNPLPDHPNAVVWTEAARAVCRRPYEEALPEELTLALEYLLKDSDKWVCTAALLVLTDQPGPWRLGLQEELAKVAVDLLTDSEEDVRKSAIFYGSQLVELSEEVVQAVANLLEDPDTDIRLEAIRSLNFDRVAITLPTTVVQRMTCLLEDHNEHTRNSAVSSLASHKALPKEVLQALALTLHNPTPERRAQAARILNGQVELPLDVLQAIADLLKFPEDTPSDNGTSSDNAAMTAFDHLAALPDQSFCSKLAKMDDQGFTRLYREWLRRAFSDPSFIYEKNKVYHIHLPRGHQEIPVPQFQRAVQAAQKALNIPDIKPLSIKDSYQQPTCQVEQDEVAHIADASIREPPSAPESEKQP</sequence>
<keyword evidence="2" id="KW-0472">Membrane</keyword>
<feature type="region of interest" description="Disordered" evidence="1">
    <location>
        <begin position="1552"/>
        <end position="1573"/>
    </location>
</feature>
<evidence type="ECO:0000313" key="4">
    <source>
        <dbReference type="EMBL" id="KHO11035.1"/>
    </source>
</evidence>
<dbReference type="Pfam" id="PF05729">
    <property type="entry name" value="NACHT"/>
    <property type="match status" value="1"/>
</dbReference>
<keyword evidence="5" id="KW-1185">Reference proteome</keyword>
<keyword evidence="2" id="KW-1133">Transmembrane helix</keyword>
<dbReference type="Gene3D" id="1.25.10.10">
    <property type="entry name" value="Leucine-rich Repeat Variant"/>
    <property type="match status" value="3"/>
</dbReference>
<evidence type="ECO:0000313" key="5">
    <source>
        <dbReference type="Proteomes" id="UP000002498"/>
    </source>
</evidence>
<dbReference type="OrthoDB" id="427518at2759"/>
<dbReference type="InterPro" id="IPR027417">
    <property type="entry name" value="P-loop_NTPase"/>
</dbReference>
<dbReference type="SUPFAM" id="SSF52540">
    <property type="entry name" value="P-loop containing nucleoside triphosphate hydrolases"/>
    <property type="match status" value="1"/>
</dbReference>
<feature type="domain" description="NACHT" evidence="3">
    <location>
        <begin position="445"/>
        <end position="581"/>
    </location>
</feature>
<dbReference type="KEGG" id="maj:MAA_11304"/>
<dbReference type="SUPFAM" id="SSF53474">
    <property type="entry name" value="alpha/beta-Hydrolases"/>
    <property type="match status" value="1"/>
</dbReference>
<dbReference type="InterPro" id="IPR007111">
    <property type="entry name" value="NACHT_NTPase"/>
</dbReference>
<proteinExistence type="predicted"/>
<keyword evidence="2" id="KW-0812">Transmembrane</keyword>
<gene>
    <name evidence="4" type="ORF">MAA_11304</name>
</gene>
<dbReference type="Pfam" id="PF13646">
    <property type="entry name" value="HEAT_2"/>
    <property type="match status" value="2"/>
</dbReference>
<evidence type="ECO:0000256" key="2">
    <source>
        <dbReference type="SAM" id="Phobius"/>
    </source>
</evidence>
<dbReference type="GeneID" id="23632752"/>
<evidence type="ECO:0000256" key="1">
    <source>
        <dbReference type="SAM" id="MobiDB-lite"/>
    </source>
</evidence>
<dbReference type="InterPro" id="IPR029058">
    <property type="entry name" value="AB_hydrolase_fold"/>
</dbReference>
<protein>
    <submittedName>
        <fullName evidence="4">Maleylacetate reductase</fullName>
    </submittedName>
</protein>
<dbReference type="SUPFAM" id="SSF48371">
    <property type="entry name" value="ARM repeat"/>
    <property type="match status" value="1"/>
</dbReference>
<comment type="caution">
    <text evidence="4">The sequence shown here is derived from an EMBL/GenBank/DDBJ whole genome shotgun (WGS) entry which is preliminary data.</text>
</comment>
<dbReference type="RefSeq" id="XP_011411594.1">
    <property type="nucleotide sequence ID" value="XM_011413292.1"/>
</dbReference>
<dbReference type="Gene3D" id="3.40.50.300">
    <property type="entry name" value="P-loop containing nucleotide triphosphate hydrolases"/>
    <property type="match status" value="1"/>
</dbReference>
<reference evidence="4 5" key="1">
    <citation type="journal article" date="2011" name="PLoS Genet.">
        <title>Genome sequencing and comparative transcriptomics of the model entomopathogenic fungi Metarhizium anisopliae and M. acridum.</title>
        <authorList>
            <person name="Gao Q."/>
            <person name="Jin K."/>
            <person name="Ying S.H."/>
            <person name="Zhang Y."/>
            <person name="Xiao G."/>
            <person name="Shang Y."/>
            <person name="Duan Z."/>
            <person name="Hu X."/>
            <person name="Xie X.Q."/>
            <person name="Zhou G."/>
            <person name="Peng G."/>
            <person name="Luo Z."/>
            <person name="Huang W."/>
            <person name="Wang B."/>
            <person name="Fang W."/>
            <person name="Wang S."/>
            <person name="Zhong Y."/>
            <person name="Ma L.J."/>
            <person name="St Leger R.J."/>
            <person name="Zhao G.P."/>
            <person name="Pei Y."/>
            <person name="Feng M.G."/>
            <person name="Xia Y."/>
            <person name="Wang C."/>
        </authorList>
    </citation>
    <scope>NUCLEOTIDE SEQUENCE [LARGE SCALE GENOMIC DNA]</scope>
    <source>
        <strain evidence="5">ARSEF 23 / ATCC MYA-3075</strain>
    </source>
</reference>
<organism evidence="4 5">
    <name type="scientific">Metarhizium robertsii (strain ARSEF 23 / ATCC MYA-3075)</name>
    <name type="common">Metarhizium anisopliae (strain ARSEF 23)</name>
    <dbReference type="NCBI Taxonomy" id="655844"/>
    <lineage>
        <taxon>Eukaryota</taxon>
        <taxon>Fungi</taxon>
        <taxon>Dikarya</taxon>
        <taxon>Ascomycota</taxon>
        <taxon>Pezizomycotina</taxon>
        <taxon>Sordariomycetes</taxon>
        <taxon>Hypocreomycetidae</taxon>
        <taxon>Hypocreales</taxon>
        <taxon>Clavicipitaceae</taxon>
        <taxon>Metarhizium</taxon>
    </lineage>
</organism>
<dbReference type="Pfam" id="PF23238">
    <property type="entry name" value="DUF7068"/>
    <property type="match status" value="1"/>
</dbReference>
<dbReference type="PROSITE" id="PS50837">
    <property type="entry name" value="NACHT"/>
    <property type="match status" value="1"/>
</dbReference>
<dbReference type="HOGENOM" id="CLU_003175_1_0_1"/>
<dbReference type="EMBL" id="ADNJ02000006">
    <property type="protein sequence ID" value="KHO11035.1"/>
    <property type="molecule type" value="Genomic_DNA"/>
</dbReference>
<dbReference type="Proteomes" id="UP000002498">
    <property type="component" value="Unassembled WGS sequence"/>
</dbReference>
<reference evidence="4 5" key="2">
    <citation type="journal article" date="2014" name="Proc. Natl. Acad. Sci. U.S.A.">
        <title>Trajectory and genomic determinants of fungal-pathogen speciation and host adaptation.</title>
        <authorList>
            <person name="Hu X."/>
            <person name="Xiao G."/>
            <person name="Zheng P."/>
            <person name="Shang Y."/>
            <person name="Su Y."/>
            <person name="Zhang X."/>
            <person name="Liu X."/>
            <person name="Zhan S."/>
            <person name="St Leger R.J."/>
            <person name="Wang C."/>
        </authorList>
    </citation>
    <scope>GENOME REANNOTATION</scope>
    <source>
        <strain evidence="5">ARSEF 23 / ATCC MYA-3075</strain>
    </source>
</reference>